<feature type="compositionally biased region" description="Low complexity" evidence="1">
    <location>
        <begin position="1774"/>
        <end position="1783"/>
    </location>
</feature>
<feature type="compositionally biased region" description="Polar residues" evidence="1">
    <location>
        <begin position="1800"/>
        <end position="1815"/>
    </location>
</feature>
<evidence type="ECO:0000313" key="2">
    <source>
        <dbReference type="EMBL" id="GAQ85185.1"/>
    </source>
</evidence>
<feature type="region of interest" description="Disordered" evidence="1">
    <location>
        <begin position="973"/>
        <end position="1047"/>
    </location>
</feature>
<feature type="region of interest" description="Disordered" evidence="1">
    <location>
        <begin position="359"/>
        <end position="410"/>
    </location>
</feature>
<feature type="compositionally biased region" description="Basic and acidic residues" evidence="1">
    <location>
        <begin position="361"/>
        <end position="375"/>
    </location>
</feature>
<feature type="compositionally biased region" description="Low complexity" evidence="1">
    <location>
        <begin position="990"/>
        <end position="1010"/>
    </location>
</feature>
<feature type="compositionally biased region" description="Polar residues" evidence="1">
    <location>
        <begin position="2021"/>
        <end position="2032"/>
    </location>
</feature>
<feature type="compositionally biased region" description="Polar residues" evidence="1">
    <location>
        <begin position="2141"/>
        <end position="2152"/>
    </location>
</feature>
<feature type="compositionally biased region" description="Basic and acidic residues" evidence="1">
    <location>
        <begin position="1105"/>
        <end position="1120"/>
    </location>
</feature>
<proteinExistence type="predicted"/>
<feature type="region of interest" description="Disordered" evidence="1">
    <location>
        <begin position="1742"/>
        <end position="1896"/>
    </location>
</feature>
<feature type="compositionally biased region" description="Polar residues" evidence="1">
    <location>
        <begin position="2211"/>
        <end position="2231"/>
    </location>
</feature>
<feature type="region of interest" description="Disordered" evidence="1">
    <location>
        <begin position="1931"/>
        <end position="2276"/>
    </location>
</feature>
<feature type="compositionally biased region" description="Basic and acidic residues" evidence="1">
    <location>
        <begin position="839"/>
        <end position="848"/>
    </location>
</feature>
<dbReference type="InterPro" id="IPR036483">
    <property type="entry name" value="PWI_dom_sf"/>
</dbReference>
<dbReference type="SUPFAM" id="SSF101233">
    <property type="entry name" value="PWI domain"/>
    <property type="match status" value="1"/>
</dbReference>
<protein>
    <recommendedName>
        <fullName evidence="4">USP domain-containing protein</fullName>
    </recommendedName>
</protein>
<feature type="compositionally biased region" description="Gly residues" evidence="1">
    <location>
        <begin position="1854"/>
        <end position="1865"/>
    </location>
</feature>
<evidence type="ECO:0008006" key="4">
    <source>
        <dbReference type="Google" id="ProtNLM"/>
    </source>
</evidence>
<feature type="compositionally biased region" description="Basic and acidic residues" evidence="1">
    <location>
        <begin position="2093"/>
        <end position="2107"/>
    </location>
</feature>
<feature type="region of interest" description="Disordered" evidence="1">
    <location>
        <begin position="2321"/>
        <end position="2387"/>
    </location>
</feature>
<dbReference type="PANTHER" id="PTHR34465:SF4">
    <property type="entry name" value="CARBOXYL-TERMINAL HYDROLASE-LIKE PROTEIN, PUTATIVE (DUF627 AND DUF629)-RELATED"/>
    <property type="match status" value="1"/>
</dbReference>
<feature type="region of interest" description="Disordered" evidence="1">
    <location>
        <begin position="212"/>
        <end position="321"/>
    </location>
</feature>
<evidence type="ECO:0000256" key="1">
    <source>
        <dbReference type="SAM" id="MobiDB-lite"/>
    </source>
</evidence>
<feature type="compositionally biased region" description="Polar residues" evidence="1">
    <location>
        <begin position="1939"/>
        <end position="1949"/>
    </location>
</feature>
<dbReference type="OrthoDB" id="205782at2759"/>
<feature type="compositionally biased region" description="Basic and acidic residues" evidence="1">
    <location>
        <begin position="1576"/>
        <end position="1595"/>
    </location>
</feature>
<dbReference type="PANTHER" id="PTHR34465">
    <property type="entry name" value="CARBOXYL-TERMINAL HYDROLASE-LIKE PROTEIN, PUTATIVE (DUF627 AND DUF629)-RELATED"/>
    <property type="match status" value="1"/>
</dbReference>
<organism evidence="2 3">
    <name type="scientific">Klebsormidium nitens</name>
    <name type="common">Green alga</name>
    <name type="synonym">Ulothrix nitens</name>
    <dbReference type="NCBI Taxonomy" id="105231"/>
    <lineage>
        <taxon>Eukaryota</taxon>
        <taxon>Viridiplantae</taxon>
        <taxon>Streptophyta</taxon>
        <taxon>Klebsormidiophyceae</taxon>
        <taxon>Klebsormidiales</taxon>
        <taxon>Klebsormidiaceae</taxon>
        <taxon>Klebsormidium</taxon>
    </lineage>
</organism>
<name>A0A1Y1I2M8_KLENI</name>
<feature type="region of interest" description="Disordered" evidence="1">
    <location>
        <begin position="1062"/>
        <end position="1135"/>
    </location>
</feature>
<dbReference type="OMA" id="NRNTWGE"/>
<sequence>MGKKNKSSAVGPAKAATSGLSDYDIVRAECEKAVKSLKNNPPRAQKSIKETCQKYPNVSLGFRYHAYVEKRLAEQQHDASALKKRHVAVALEAAKQATVLNPNSVEHGYFYALLLQEYIPLEGRESNEEAIAECERALGIVEPTDPADDMLGELPDDLSTAKSRASHYKYQLRQLSHQMKLAGLQHVFKHVSVDADGKFVPLVANARTELPSAPLNPKMWYAKGSRKTSKAEVEQRPQTEVEDEGREEQRAGDVGETDGDEKGASENNEETLSEVESGGDSAGAEEGEELGQTPSSESAEPVTPGENADLDSTQEGVVESCEEVEEERFIKRKQHDWQLLRMVGREDLATVWSFLEDEVQHEDRETTKDEGETERTNTPGEPASSESPDPPTAAPAGEPGGSGAEGDSPSLPVAVVSEVVRSRSNGETLGLKYLTLADGSDGTVGIESLRQRNFVKEMLEDVTSWILPFGGKEMIQRISRGKGTELVKNLLVEYRTGTGVADLRGCPVRFRRMTSQQVGEVLDTFCSERAWWLFTWDLLRSPPEHFAVMRAWLEKPENDVIGETIRGMALAALRVRAHALATEYGAAKARLLAGAGASATREERQELARLALAAATATQEFASCIYCETTEFCGRKYADVLRFVYGKFTDEPTMKMVVMNAYWLDDVLPGKEARLAKVSAGHREWLQTHYNILGGLKSGLQTAIEELKFANVVNEKDESGLDSRTERRLKGWEAEGEARWAVGNYFNAPVIMTWARRKLGETGGNNYYSEKYLERALLKAVTGVDPRLLELQVKVALGERRAAVADELGSLLASALLSADGIPRQLKEAADQAAAELLRAESEPTEKTIKKRKKKKGVPKDKSARLLAASLSSEEVKRSAGATGESDPEQEAISQGNARLKGDDRGASPALRPSEKGLPTADAKDGIVCGEPKGGGKAVGTASLEGTVAVVAEAQEARTDPLPVDLLRGKVEAQSEAGGAEQGRRGGLTGPSDAAGTAASGSAKAALCAAERGAASGPVKGSSGGALDLAESPPGTAESAPHTPVTSATDAAKLETLPAAEGAQGPAQNDGGKAMDSAAPVESAPHTPVTSATEAADAETLPADEGVHESAENDGTERRNNGTASSEVPAESGAVDRVEALRRRNFVRETVDDVEGRIACVVDTTDCGAELTSRYLEYLSGSGVADLPGCPAGIFRRVSRAWDLHEYLLAACSEQAWWEFTLDLLRSPSEHFFQKDLWQWLAKRKNDGVGETIRCMAVAALKMREHALRLQYRAVEERLDRAMGSIDGRDASPEELRSALERLAISVTLTQAEFAKCLYCEALFFSGRKFPHVLHRVYRCFAEPPESKSLRDSLAAIKSAATCVEMALAQRGRTEAAAPEEHHAWVGEIFDLLEEQKLALEASLGEVNARKAAGRLQDEPGAKSWGSLTSSLNVPVVMTWVKRKVAEAGLSSRSAKRVEAILLDLREWEPDELHLALRSAFGAKGAGLATDLLVVVDSARGEPDGIPLLIKEAAAAADAETPAAAEVARGPAQTVGSRAKDSGARVKSAPHTPVTSADAGTLLADKGAQRAAQNDGTERQNDGTTSSDDRAESKPADSVAALQQRDFVKQFVGNVVDQVSCALGKDILAGVDPEVAASFVGPKWGQLTSSVNVPVIMTWVRRRFPEAGLSSGAVRRVEAILWDERDWGPTELHLALRSALGDKETAIALAKDLWIMLHGARDEPDGIPRQIKEAAEAAAAELLSAESAPDAKGTKKGKKKKKKGQSTDNAEGLPAPASSGAAGKVDASGDDVGSPHQLIPETSTSPDNGAGSTPTREAGYAEPGDKPGSQPGDEPGVNSGDQMTDWKSESSSRSGGGVDKSGGGVVQRNGRRWKGLFGPGAESASSRAPPERISVGGGAAEAVDVISGQHEVRGDAAPASMDVASGVVSTLSSNSVNVPGSTSPRSPTTGAFAAIAPGEPKTLTPGCRQPDAGGRSDVRTGPESHVAAGERPTASSGGGTLGGQASRSRTAASVPAIESPNAASGRQHTQQAAPKPYRPILPVVGPPAASRGATAGADVTHDDFGPLLPTPPLTPPSRGSQRAKAGSPKTQKTRSETAKRKSNREGKPSVAPPVVMLPGVNTPGLNASGDGILPSPRATANPLSQGSGRLQANPNPNPNPISDSNPRGPLATSEPPRKPLAYNPLAQGRSLAPAAPTGQSAVLPGQFGAPTGQSAVPTGQSAIPTGQSASPKPTGVPITPSKRRTPSVGQPAAKSSEPATVRVKATTSAEVSADVNGDMLRLMTGGLWDVIGSGAQRSPEPGLLSPELPSILAMLLPEVRTSVVPSDDSDSGKAESDPKTNTDVSSRQEANDEEADQDPPADRQENGSASGGRAKNGPESCGRAEGQ</sequence>
<evidence type="ECO:0000313" key="3">
    <source>
        <dbReference type="Proteomes" id="UP000054558"/>
    </source>
</evidence>
<reference evidence="2 3" key="1">
    <citation type="journal article" date="2014" name="Nat. Commun.">
        <title>Klebsormidium flaccidum genome reveals primary factors for plant terrestrial adaptation.</title>
        <authorList>
            <person name="Hori K."/>
            <person name="Maruyama F."/>
            <person name="Fujisawa T."/>
            <person name="Togashi T."/>
            <person name="Yamamoto N."/>
            <person name="Seo M."/>
            <person name="Sato S."/>
            <person name="Yamada T."/>
            <person name="Mori H."/>
            <person name="Tajima N."/>
            <person name="Moriyama T."/>
            <person name="Ikeuchi M."/>
            <person name="Watanabe M."/>
            <person name="Wada H."/>
            <person name="Kobayashi K."/>
            <person name="Saito M."/>
            <person name="Masuda T."/>
            <person name="Sasaki-Sekimoto Y."/>
            <person name="Mashiguchi K."/>
            <person name="Awai K."/>
            <person name="Shimojima M."/>
            <person name="Masuda S."/>
            <person name="Iwai M."/>
            <person name="Nobusawa T."/>
            <person name="Narise T."/>
            <person name="Kondo S."/>
            <person name="Saito H."/>
            <person name="Sato R."/>
            <person name="Murakawa M."/>
            <person name="Ihara Y."/>
            <person name="Oshima-Yamada Y."/>
            <person name="Ohtaka K."/>
            <person name="Satoh M."/>
            <person name="Sonobe K."/>
            <person name="Ishii M."/>
            <person name="Ohtani R."/>
            <person name="Kanamori-Sato M."/>
            <person name="Honoki R."/>
            <person name="Miyazaki D."/>
            <person name="Mochizuki H."/>
            <person name="Umetsu J."/>
            <person name="Higashi K."/>
            <person name="Shibata D."/>
            <person name="Kamiya Y."/>
            <person name="Sato N."/>
            <person name="Nakamura Y."/>
            <person name="Tabata S."/>
            <person name="Ida S."/>
            <person name="Kurokawa K."/>
            <person name="Ohta H."/>
        </authorList>
    </citation>
    <scope>NUCLEOTIDE SEQUENCE [LARGE SCALE GENOMIC DNA]</scope>
    <source>
        <strain evidence="2 3">NIES-2285</strain>
    </source>
</reference>
<feature type="compositionally biased region" description="Basic and acidic residues" evidence="1">
    <location>
        <begin position="2330"/>
        <end position="2340"/>
    </location>
</feature>
<feature type="region of interest" description="Disordered" evidence="1">
    <location>
        <begin position="1522"/>
        <end position="1598"/>
    </location>
</feature>
<keyword evidence="3" id="KW-1185">Reference proteome</keyword>
<dbReference type="EMBL" id="DF237172">
    <property type="protein sequence ID" value="GAQ85185.1"/>
    <property type="molecule type" value="Genomic_DNA"/>
</dbReference>
<dbReference type="Proteomes" id="UP000054558">
    <property type="component" value="Unassembled WGS sequence"/>
</dbReference>
<accession>A0A1Y1I2M8</accession>
<feature type="compositionally biased region" description="Basic and acidic residues" evidence="1">
    <location>
        <begin position="229"/>
        <end position="239"/>
    </location>
</feature>
<feature type="compositionally biased region" description="Basic residues" evidence="1">
    <location>
        <begin position="1754"/>
        <end position="1764"/>
    </location>
</feature>
<feature type="region of interest" description="Disordered" evidence="1">
    <location>
        <begin position="839"/>
        <end position="939"/>
    </location>
</feature>
<feature type="compositionally biased region" description="Polar residues" evidence="1">
    <location>
        <begin position="376"/>
        <end position="387"/>
    </location>
</feature>
<gene>
    <name evidence="2" type="ORF">KFL_002230050</name>
</gene>